<organism evidence="2 3">
    <name type="scientific">Periplaneta americana</name>
    <name type="common">American cockroach</name>
    <name type="synonym">Blatta americana</name>
    <dbReference type="NCBI Taxonomy" id="6978"/>
    <lineage>
        <taxon>Eukaryota</taxon>
        <taxon>Metazoa</taxon>
        <taxon>Ecdysozoa</taxon>
        <taxon>Arthropoda</taxon>
        <taxon>Hexapoda</taxon>
        <taxon>Insecta</taxon>
        <taxon>Pterygota</taxon>
        <taxon>Neoptera</taxon>
        <taxon>Polyneoptera</taxon>
        <taxon>Dictyoptera</taxon>
        <taxon>Blattodea</taxon>
        <taxon>Blattoidea</taxon>
        <taxon>Blattidae</taxon>
        <taxon>Blattinae</taxon>
        <taxon>Periplaneta</taxon>
    </lineage>
</organism>
<accession>A0ABQ8T165</accession>
<feature type="region of interest" description="Disordered" evidence="1">
    <location>
        <begin position="120"/>
        <end position="155"/>
    </location>
</feature>
<evidence type="ECO:0000313" key="3">
    <source>
        <dbReference type="Proteomes" id="UP001148838"/>
    </source>
</evidence>
<evidence type="ECO:0000256" key="1">
    <source>
        <dbReference type="SAM" id="MobiDB-lite"/>
    </source>
</evidence>
<sequence length="155" mass="17034">MAGLCDGGNEPPGSLKASKHISGQSFLRNTSPPQHRKVYRNILSEWLLPQLEEEVPNYILQQDGAPAHCVEESLVTLNGPISSEAGVEMLNSAKIPGKQAVTLSEEEIGVTRTGIQQAQQNLTSVQSKENSGRQMGAIPKRVKELRHKSRRREVE</sequence>
<comment type="caution">
    <text evidence="2">The sequence shown here is derived from an EMBL/GenBank/DDBJ whole genome shotgun (WGS) entry which is preliminary data.</text>
</comment>
<dbReference type="EMBL" id="JAJSOF020000017">
    <property type="protein sequence ID" value="KAJ4440216.1"/>
    <property type="molecule type" value="Genomic_DNA"/>
</dbReference>
<feature type="compositionally biased region" description="Polar residues" evidence="1">
    <location>
        <begin position="120"/>
        <end position="133"/>
    </location>
</feature>
<gene>
    <name evidence="2" type="ORF">ANN_08355</name>
</gene>
<evidence type="ECO:0000313" key="2">
    <source>
        <dbReference type="EMBL" id="KAJ4440216.1"/>
    </source>
</evidence>
<name>A0ABQ8T165_PERAM</name>
<protein>
    <submittedName>
        <fullName evidence="2">Uncharacterized protein</fullName>
    </submittedName>
</protein>
<feature type="compositionally biased region" description="Basic residues" evidence="1">
    <location>
        <begin position="143"/>
        <end position="155"/>
    </location>
</feature>
<dbReference type="Proteomes" id="UP001148838">
    <property type="component" value="Unassembled WGS sequence"/>
</dbReference>
<feature type="region of interest" description="Disordered" evidence="1">
    <location>
        <begin position="1"/>
        <end position="32"/>
    </location>
</feature>
<feature type="compositionally biased region" description="Polar residues" evidence="1">
    <location>
        <begin position="21"/>
        <end position="32"/>
    </location>
</feature>
<keyword evidence="3" id="KW-1185">Reference proteome</keyword>
<reference evidence="2 3" key="1">
    <citation type="journal article" date="2022" name="Allergy">
        <title>Genome assembly and annotation of Periplaneta americana reveal a comprehensive cockroach allergen profile.</title>
        <authorList>
            <person name="Wang L."/>
            <person name="Xiong Q."/>
            <person name="Saelim N."/>
            <person name="Wang L."/>
            <person name="Nong W."/>
            <person name="Wan A.T."/>
            <person name="Shi M."/>
            <person name="Liu X."/>
            <person name="Cao Q."/>
            <person name="Hui J.H.L."/>
            <person name="Sookrung N."/>
            <person name="Leung T.F."/>
            <person name="Tungtrongchitr A."/>
            <person name="Tsui S.K.W."/>
        </authorList>
    </citation>
    <scope>NUCLEOTIDE SEQUENCE [LARGE SCALE GENOMIC DNA]</scope>
    <source>
        <strain evidence="2">PWHHKU_190912</strain>
    </source>
</reference>
<dbReference type="Gene3D" id="3.30.420.10">
    <property type="entry name" value="Ribonuclease H-like superfamily/Ribonuclease H"/>
    <property type="match status" value="1"/>
</dbReference>
<dbReference type="InterPro" id="IPR036397">
    <property type="entry name" value="RNaseH_sf"/>
</dbReference>
<proteinExistence type="predicted"/>